<dbReference type="Proteomes" id="UP000186400">
    <property type="component" value="Unassembled WGS sequence"/>
</dbReference>
<accession>A0A1N6QHC9</accession>
<dbReference type="InterPro" id="IPR019777">
    <property type="entry name" value="Form_AcTrfase_GR_CS"/>
</dbReference>
<evidence type="ECO:0000313" key="6">
    <source>
        <dbReference type="EMBL" id="SIQ16004.1"/>
    </source>
</evidence>
<dbReference type="InterPro" id="IPR010098">
    <property type="entry name" value="PFL2/GDeHydtase_fam"/>
</dbReference>
<dbReference type="EMBL" id="FTMS01000004">
    <property type="protein sequence ID" value="SIQ16004.1"/>
    <property type="molecule type" value="Genomic_DNA"/>
</dbReference>
<dbReference type="PROSITE" id="PS00850">
    <property type="entry name" value="GLY_RADICAL_1"/>
    <property type="match status" value="1"/>
</dbReference>
<dbReference type="STRING" id="159291.SAMN05920897_104173"/>
<dbReference type="InterPro" id="IPR001150">
    <property type="entry name" value="Gly_radical"/>
</dbReference>
<protein>
    <submittedName>
        <fullName evidence="6">Formate C-acetyltransferase</fullName>
    </submittedName>
</protein>
<keyword evidence="2" id="KW-0456">Lyase</keyword>
<dbReference type="GO" id="GO:0005829">
    <property type="term" value="C:cytosol"/>
    <property type="evidence" value="ECO:0007669"/>
    <property type="project" value="TreeGrafter"/>
</dbReference>
<evidence type="ECO:0000313" key="7">
    <source>
        <dbReference type="Proteomes" id="UP000186400"/>
    </source>
</evidence>
<feature type="modified residue" description="Glycine radical" evidence="3">
    <location>
        <position position="752"/>
    </location>
</feature>
<evidence type="ECO:0000256" key="3">
    <source>
        <dbReference type="PROSITE-ProRule" id="PRU00493"/>
    </source>
</evidence>
<keyword evidence="1 3" id="KW-0556">Organic radical</keyword>
<evidence type="ECO:0000259" key="4">
    <source>
        <dbReference type="PROSITE" id="PS51149"/>
    </source>
</evidence>
<dbReference type="PANTHER" id="PTHR43641">
    <property type="entry name" value="FORMATE ACETYLTRANSFERASE 3-RELATED"/>
    <property type="match status" value="1"/>
</dbReference>
<dbReference type="Pfam" id="PF02901">
    <property type="entry name" value="PFL-like"/>
    <property type="match status" value="1"/>
</dbReference>
<evidence type="ECO:0000259" key="5">
    <source>
        <dbReference type="PROSITE" id="PS51554"/>
    </source>
</evidence>
<dbReference type="PANTHER" id="PTHR43641:SF3">
    <property type="entry name" value="DEHYDRATASE PFLD-RELATED"/>
    <property type="match status" value="1"/>
</dbReference>
<gene>
    <name evidence="6" type="ORF">SAMN05920897_104173</name>
</gene>
<organism evidence="6 7">
    <name type="scientific">Alkalispirochaeta americana</name>
    <dbReference type="NCBI Taxonomy" id="159291"/>
    <lineage>
        <taxon>Bacteria</taxon>
        <taxon>Pseudomonadati</taxon>
        <taxon>Spirochaetota</taxon>
        <taxon>Spirochaetia</taxon>
        <taxon>Spirochaetales</taxon>
        <taxon>Spirochaetaceae</taxon>
        <taxon>Alkalispirochaeta</taxon>
    </lineage>
</organism>
<dbReference type="SUPFAM" id="SSF51998">
    <property type="entry name" value="PFL-like glycyl radical enzymes"/>
    <property type="match status" value="1"/>
</dbReference>
<dbReference type="InterPro" id="IPR051215">
    <property type="entry name" value="GRE"/>
</dbReference>
<name>A0A1N6QHC9_9SPIO</name>
<keyword evidence="6" id="KW-0808">Transferase</keyword>
<dbReference type="GO" id="GO:0016829">
    <property type="term" value="F:lyase activity"/>
    <property type="evidence" value="ECO:0007669"/>
    <property type="project" value="UniProtKB-KW"/>
</dbReference>
<dbReference type="PROSITE" id="PS51149">
    <property type="entry name" value="GLY_RADICAL_2"/>
    <property type="match status" value="1"/>
</dbReference>
<keyword evidence="7" id="KW-1185">Reference proteome</keyword>
<dbReference type="OrthoDB" id="9803969at2"/>
<dbReference type="InterPro" id="IPR004184">
    <property type="entry name" value="PFL_dom"/>
</dbReference>
<reference evidence="6 7" key="1">
    <citation type="submission" date="2017-01" db="EMBL/GenBank/DDBJ databases">
        <authorList>
            <person name="Mah S.A."/>
            <person name="Swanson W.J."/>
            <person name="Moy G.W."/>
            <person name="Vacquier V.D."/>
        </authorList>
    </citation>
    <scope>NUCLEOTIDE SEQUENCE [LARGE SCALE GENOMIC DNA]</scope>
    <source>
        <strain evidence="6 7">ASpG1</strain>
    </source>
</reference>
<dbReference type="Gene3D" id="3.20.70.20">
    <property type="match status" value="1"/>
</dbReference>
<evidence type="ECO:0000256" key="2">
    <source>
        <dbReference type="ARBA" id="ARBA00023239"/>
    </source>
</evidence>
<proteinExistence type="predicted"/>
<feature type="domain" description="Glycine radical" evidence="4">
    <location>
        <begin position="656"/>
        <end position="777"/>
    </location>
</feature>
<dbReference type="GO" id="GO:0016740">
    <property type="term" value="F:transferase activity"/>
    <property type="evidence" value="ECO:0007669"/>
    <property type="project" value="UniProtKB-KW"/>
</dbReference>
<feature type="domain" description="PFL" evidence="5">
    <location>
        <begin position="15"/>
        <end position="648"/>
    </location>
</feature>
<evidence type="ECO:0000256" key="1">
    <source>
        <dbReference type="ARBA" id="ARBA00022818"/>
    </source>
</evidence>
<dbReference type="RefSeq" id="WP_083943723.1">
    <property type="nucleotide sequence ID" value="NZ_FTMS01000004.1"/>
</dbReference>
<dbReference type="AlphaFoldDB" id="A0A1N6QHC9"/>
<dbReference type="Pfam" id="PF01228">
    <property type="entry name" value="Gly_radical"/>
    <property type="match status" value="1"/>
</dbReference>
<sequence>MNTPPREFHNLAMTDRIRRLKEATRQEERLFSIDQALIITESYRDHRGEPRVLQRAHALARALREMPLRVDPDEMIVGNRTPRIRAGVVSPEAGISWIEQELTTLESRPQDPFTVRPDDARRFTEEILPFWQGRTLEDAVKERLGQPMEAIRRVVKINQTDHAQGHICPDVPRWLSLGPRGIHQEASQRLQDAPEEEKPFLQAVMVVMEGAVDCITRYGQLADGTPPGRVCSALARRTPRSYHEALQSVWFLFVILQMESNASSFSPGRMDQYLLPFLEQDLHQETLTVPQALELTEALWIKFNQIVYMRNASSAEYFAGFPIGFNVAIGGMKRDGSDGTNILSWIFLKAQEHLGLPQPNLSARLWRGSPREFIDQCARVIGLGSGMPQIVNDESIIPALESLGISQSDARDYAVVGCVELSPSGNTLGWSDAAMFNLVKALELALNDGVCLLTGERLGPATGTLEDYPSFEALQEGFRRQIDYFMDRMIPLCDAVDRMHAEFLPSPFLSALVDSCLDTGKDVTAGGARYNLSGIQAIQVANVADSLAALKHLVYDTQQVPAAGVLRALREDFSGAEELRKNLISRAPKYGNDQEWVDRLGASWVEYFADRLKNFTNARGGAYQMGLYTVSAHVPMGKNVGATPDGRHAREPLADGGVSAMYGRDTAGPTALLRSLGRLPFSKAGNGALLNIKFLPRTFTNPEEREKFVALLYAMVLLGIHHLQCNVVDEKTLREAQARPDEHENLTIRVAGYTAYFVELAPDLQEEIIKRTTYGETPL</sequence>
<dbReference type="PROSITE" id="PS51554">
    <property type="entry name" value="PFL"/>
    <property type="match status" value="1"/>
</dbReference>
<dbReference type="NCBIfam" id="TIGR01774">
    <property type="entry name" value="PFL2-3"/>
    <property type="match status" value="1"/>
</dbReference>